<organism evidence="3 4">
    <name type="scientific">Trametes coccinea (strain BRFM310)</name>
    <name type="common">Pycnoporus coccineus</name>
    <dbReference type="NCBI Taxonomy" id="1353009"/>
    <lineage>
        <taxon>Eukaryota</taxon>
        <taxon>Fungi</taxon>
        <taxon>Dikarya</taxon>
        <taxon>Basidiomycota</taxon>
        <taxon>Agaricomycotina</taxon>
        <taxon>Agaricomycetes</taxon>
        <taxon>Polyporales</taxon>
        <taxon>Polyporaceae</taxon>
        <taxon>Trametes</taxon>
    </lineage>
</organism>
<dbReference type="Pfam" id="PF17921">
    <property type="entry name" value="Integrase_H2C2"/>
    <property type="match status" value="1"/>
</dbReference>
<evidence type="ECO:0000313" key="3">
    <source>
        <dbReference type="EMBL" id="OSC99263.1"/>
    </source>
</evidence>
<sequence>MAVARSTDESAGAPAWPARHEKAAAPSGRRAGLPELCHNLEESAAPRSKRTTAAHAAVGAQVAAETGRPETSKEFSQRIRRLVLHGPRAEQAEGEGTTAAAKVDTLADATTVEQSTERTDAPGKAETAAEPSLLSYVESSEGIHLQEELRHRYGEDSFFASILQNPAQFKNFRIEKGLVMLVEHNQERLCIPDIRINERSARELVIAHAHSLLAHLGPHKTASLLRDHVWWKT</sequence>
<keyword evidence="4" id="KW-1185">Reference proteome</keyword>
<feature type="compositionally biased region" description="Low complexity" evidence="1">
    <location>
        <begin position="53"/>
        <end position="64"/>
    </location>
</feature>
<feature type="domain" description="Integrase zinc-binding" evidence="2">
    <location>
        <begin position="199"/>
        <end position="232"/>
    </location>
</feature>
<accession>A0A1Y2IF30</accession>
<feature type="region of interest" description="Disordered" evidence="1">
    <location>
        <begin position="43"/>
        <end position="75"/>
    </location>
</feature>
<proteinExistence type="predicted"/>
<name>A0A1Y2IF30_TRAC3</name>
<dbReference type="EMBL" id="KZ084129">
    <property type="protein sequence ID" value="OSC99263.1"/>
    <property type="molecule type" value="Genomic_DNA"/>
</dbReference>
<evidence type="ECO:0000259" key="2">
    <source>
        <dbReference type="Pfam" id="PF17921"/>
    </source>
</evidence>
<reference evidence="3 4" key="1">
    <citation type="journal article" date="2015" name="Biotechnol. Biofuels">
        <title>Enhanced degradation of softwood versus hardwood by the white-rot fungus Pycnoporus coccineus.</title>
        <authorList>
            <person name="Couturier M."/>
            <person name="Navarro D."/>
            <person name="Chevret D."/>
            <person name="Henrissat B."/>
            <person name="Piumi F."/>
            <person name="Ruiz-Duenas F.J."/>
            <person name="Martinez A.T."/>
            <person name="Grigoriev I.V."/>
            <person name="Riley R."/>
            <person name="Lipzen A."/>
            <person name="Berrin J.G."/>
            <person name="Master E.R."/>
            <person name="Rosso M.N."/>
        </authorList>
    </citation>
    <scope>NUCLEOTIDE SEQUENCE [LARGE SCALE GENOMIC DNA]</scope>
    <source>
        <strain evidence="3 4">BRFM310</strain>
    </source>
</reference>
<evidence type="ECO:0000256" key="1">
    <source>
        <dbReference type="SAM" id="MobiDB-lite"/>
    </source>
</evidence>
<protein>
    <recommendedName>
        <fullName evidence="2">Integrase zinc-binding domain-containing protein</fullName>
    </recommendedName>
</protein>
<dbReference type="AlphaFoldDB" id="A0A1Y2IF30"/>
<dbReference type="STRING" id="1353009.A0A1Y2IF30"/>
<feature type="non-terminal residue" evidence="3">
    <location>
        <position position="233"/>
    </location>
</feature>
<dbReference type="Proteomes" id="UP000193067">
    <property type="component" value="Unassembled WGS sequence"/>
</dbReference>
<feature type="region of interest" description="Disordered" evidence="1">
    <location>
        <begin position="1"/>
        <end position="31"/>
    </location>
</feature>
<gene>
    <name evidence="3" type="ORF">PYCCODRAFT_1373439</name>
</gene>
<dbReference type="OrthoDB" id="3249394at2759"/>
<evidence type="ECO:0000313" key="4">
    <source>
        <dbReference type="Proteomes" id="UP000193067"/>
    </source>
</evidence>
<dbReference type="Gene3D" id="1.10.340.70">
    <property type="match status" value="1"/>
</dbReference>
<dbReference type="InterPro" id="IPR041588">
    <property type="entry name" value="Integrase_H2C2"/>
</dbReference>